<gene>
    <name evidence="1" type="ORF">J2S66_005619</name>
</gene>
<keyword evidence="2" id="KW-1185">Reference proteome</keyword>
<reference evidence="1 2" key="1">
    <citation type="submission" date="2023-07" db="EMBL/GenBank/DDBJ databases">
        <title>Sequencing the genomes of 1000 actinobacteria strains.</title>
        <authorList>
            <person name="Klenk H.-P."/>
        </authorList>
    </citation>
    <scope>NUCLEOTIDE SEQUENCE [LARGE SCALE GENOMIC DNA]</scope>
    <source>
        <strain evidence="1 2">DSM 43749</strain>
    </source>
</reference>
<proteinExistence type="predicted"/>
<protein>
    <submittedName>
        <fullName evidence="1">Uncharacterized protein</fullName>
    </submittedName>
</protein>
<name>A0ABU1Q2V5_9PSEU</name>
<comment type="caution">
    <text evidence="1">The sequence shown here is derived from an EMBL/GenBank/DDBJ whole genome shotgun (WGS) entry which is preliminary data.</text>
</comment>
<dbReference type="EMBL" id="JAVDSG010000001">
    <property type="protein sequence ID" value="MDR6597235.1"/>
    <property type="molecule type" value="Genomic_DNA"/>
</dbReference>
<sequence length="136" mass="15590">MRLIISSPVEDVRSLQQVEDDLEKAGIDNLARELLCALDADCYRPSYLEIARMWLKLRRAVPDMARMAASDHRSAIFWCSELGTVYENFDPTIEVPWDCLAIPDEGRTMEFTWRAEERFAHLKQLLELATAVGLTS</sequence>
<dbReference type="RefSeq" id="WP_310310279.1">
    <property type="nucleotide sequence ID" value="NZ_BAAAXB010000001.1"/>
</dbReference>
<accession>A0ABU1Q2V5</accession>
<dbReference type="Proteomes" id="UP001268819">
    <property type="component" value="Unassembled WGS sequence"/>
</dbReference>
<evidence type="ECO:0000313" key="1">
    <source>
        <dbReference type="EMBL" id="MDR6597235.1"/>
    </source>
</evidence>
<evidence type="ECO:0000313" key="2">
    <source>
        <dbReference type="Proteomes" id="UP001268819"/>
    </source>
</evidence>
<organism evidence="1 2">
    <name type="scientific">Saccharothrix longispora</name>
    <dbReference type="NCBI Taxonomy" id="33920"/>
    <lineage>
        <taxon>Bacteria</taxon>
        <taxon>Bacillati</taxon>
        <taxon>Actinomycetota</taxon>
        <taxon>Actinomycetes</taxon>
        <taxon>Pseudonocardiales</taxon>
        <taxon>Pseudonocardiaceae</taxon>
        <taxon>Saccharothrix</taxon>
    </lineage>
</organism>